<name>A0A391P0A5_9FIRM</name>
<dbReference type="EMBL" id="BHGK01000001">
    <property type="protein sequence ID" value="GCA67001.1"/>
    <property type="molecule type" value="Genomic_DNA"/>
</dbReference>
<reference evidence="2" key="1">
    <citation type="submission" date="2018-09" db="EMBL/GenBank/DDBJ databases">
        <title>Draft Genome Sequence of Mediterraneibacter sp. KCTC 15684.</title>
        <authorList>
            <person name="Kim J.S."/>
            <person name="Han K.I."/>
            <person name="Suh M.K."/>
            <person name="Lee K.C."/>
            <person name="Eom M.K."/>
            <person name="Lee J.H."/>
            <person name="Park S.H."/>
            <person name="Kang S.W."/>
            <person name="Park J.E."/>
            <person name="Oh B.S."/>
            <person name="Yu S.Y."/>
            <person name="Choi S.H."/>
            <person name="Lee D.H."/>
            <person name="Yoon H."/>
            <person name="Kim B."/>
            <person name="Yang S.J."/>
            <person name="Lee J.S."/>
        </authorList>
    </citation>
    <scope>NUCLEOTIDE SEQUENCE [LARGE SCALE GENOMIC DNA]</scope>
    <source>
        <strain evidence="2">KCTC 15684</strain>
    </source>
</reference>
<gene>
    <name evidence="1" type="ORF">KGMB01110_14370</name>
</gene>
<dbReference type="RefSeq" id="WP_119297941.1">
    <property type="nucleotide sequence ID" value="NZ_BHGK01000001.1"/>
</dbReference>
<dbReference type="Proteomes" id="UP000265643">
    <property type="component" value="Unassembled WGS sequence"/>
</dbReference>
<evidence type="ECO:0000313" key="2">
    <source>
        <dbReference type="Proteomes" id="UP000265643"/>
    </source>
</evidence>
<accession>A0A391P0A5</accession>
<proteinExistence type="predicted"/>
<protein>
    <submittedName>
        <fullName evidence="1">Uncharacterized protein</fullName>
    </submittedName>
</protein>
<organism evidence="1 2">
    <name type="scientific">Mediterraneibacter butyricigenes</name>
    <dbReference type="NCBI Taxonomy" id="2316025"/>
    <lineage>
        <taxon>Bacteria</taxon>
        <taxon>Bacillati</taxon>
        <taxon>Bacillota</taxon>
        <taxon>Clostridia</taxon>
        <taxon>Lachnospirales</taxon>
        <taxon>Lachnospiraceae</taxon>
        <taxon>Mediterraneibacter</taxon>
    </lineage>
</organism>
<comment type="caution">
    <text evidence="1">The sequence shown here is derived from an EMBL/GenBank/DDBJ whole genome shotgun (WGS) entry which is preliminary data.</text>
</comment>
<keyword evidence="2" id="KW-1185">Reference proteome</keyword>
<sequence>MKKKIDFNKYITEHITDILGEDSIQKGYLKKFQKNFAALDMKMNELIADKPEVLQDPVFLLGIFDWSINQLFTINQVGLTLTTDVSRYKASFIKLIEENR</sequence>
<dbReference type="AlphaFoldDB" id="A0A391P0A5"/>
<evidence type="ECO:0000313" key="1">
    <source>
        <dbReference type="EMBL" id="GCA67001.1"/>
    </source>
</evidence>